<evidence type="ECO:0000313" key="3">
    <source>
        <dbReference type="Proteomes" id="UP000274601"/>
    </source>
</evidence>
<dbReference type="EMBL" id="RBWU01000008">
    <property type="protein sequence ID" value="RKS68245.1"/>
    <property type="molecule type" value="Genomic_DNA"/>
</dbReference>
<evidence type="ECO:0000259" key="1">
    <source>
        <dbReference type="Pfam" id="PF10040"/>
    </source>
</evidence>
<dbReference type="InterPro" id="IPR019267">
    <property type="entry name" value="CRISPR-assoc_Cas6_C"/>
</dbReference>
<keyword evidence="3" id="KW-1185">Reference proteome</keyword>
<name>A0A495Q9T9_9ACTN</name>
<dbReference type="AlphaFoldDB" id="A0A495Q9T9"/>
<organism evidence="2 3">
    <name type="scientific">Actinomadura pelletieri DSM 43383</name>
    <dbReference type="NCBI Taxonomy" id="1120940"/>
    <lineage>
        <taxon>Bacteria</taxon>
        <taxon>Bacillati</taxon>
        <taxon>Actinomycetota</taxon>
        <taxon>Actinomycetes</taxon>
        <taxon>Streptosporangiales</taxon>
        <taxon>Thermomonosporaceae</taxon>
        <taxon>Actinomadura</taxon>
    </lineage>
</organism>
<comment type="caution">
    <text evidence="2">The sequence shown here is derived from an EMBL/GenBank/DDBJ whole genome shotgun (WGS) entry which is preliminary data.</text>
</comment>
<dbReference type="Gene3D" id="3.30.70.1900">
    <property type="match status" value="1"/>
</dbReference>
<accession>A0A495Q9T9</accession>
<sequence>MPRQWILNLAAEPQRPLAWRFDVLHAIACAVFEQSGSAHDAADKPFAVRTHADHPRQITLTWLDDRKPPAPHIPERVEVGDETIPVADVLETTHGYDQIESTPPTIELRFVMWTPTLFRHNGHNYPLPDPYVTFASLARRYRTYRPHRALDDDITKELAKSTMVAWHRIKTQRFSWHGRTDSGFTGHVAFRIAARAERPIHKMFGTLGAFAELAGMGRGTTHGLGATTPLS</sequence>
<proteinExistence type="predicted"/>
<gene>
    <name evidence="2" type="ORF">BZB76_6501</name>
</gene>
<dbReference type="CDD" id="cd21141">
    <property type="entry name" value="Cas6_III-like"/>
    <property type="match status" value="1"/>
</dbReference>
<reference evidence="2 3" key="1">
    <citation type="submission" date="2018-10" db="EMBL/GenBank/DDBJ databases">
        <title>Genomic Encyclopedia of Archaeal and Bacterial Type Strains, Phase II (KMG-II): from individual species to whole genera.</title>
        <authorList>
            <person name="Goeker M."/>
        </authorList>
    </citation>
    <scope>NUCLEOTIDE SEQUENCE [LARGE SCALE GENOMIC DNA]</scope>
    <source>
        <strain evidence="2 3">DSM 43383</strain>
    </source>
</reference>
<protein>
    <submittedName>
        <fullName evidence="2">CRISPR-associated endoribonuclease Cas6</fullName>
    </submittedName>
</protein>
<feature type="domain" description="CRISPR-associated protein Cas6 C-terminal" evidence="1">
    <location>
        <begin position="113"/>
        <end position="226"/>
    </location>
</feature>
<dbReference type="Proteomes" id="UP000274601">
    <property type="component" value="Unassembled WGS sequence"/>
</dbReference>
<dbReference type="Pfam" id="PF10040">
    <property type="entry name" value="CRISPR_Cas6"/>
    <property type="match status" value="1"/>
</dbReference>
<evidence type="ECO:0000313" key="2">
    <source>
        <dbReference type="EMBL" id="RKS68245.1"/>
    </source>
</evidence>